<comment type="similarity">
    <text evidence="1">Belongs to the peptidase M16 family.</text>
</comment>
<dbReference type="Proteomes" id="UP000193083">
    <property type="component" value="Unassembled WGS sequence"/>
</dbReference>
<keyword evidence="2" id="KW-0378">Hydrolase</keyword>
<dbReference type="SUPFAM" id="SSF63411">
    <property type="entry name" value="LuxS/MPP-like metallohydrolase"/>
    <property type="match status" value="2"/>
</dbReference>
<feature type="signal peptide" evidence="3">
    <location>
        <begin position="1"/>
        <end position="27"/>
    </location>
</feature>
<dbReference type="PANTHER" id="PTHR11851:SF49">
    <property type="entry name" value="MITOCHONDRIAL-PROCESSING PEPTIDASE SUBUNIT ALPHA"/>
    <property type="match status" value="1"/>
</dbReference>
<proteinExistence type="inferred from homology"/>
<dbReference type="AlphaFoldDB" id="A0A1X7NSC6"/>
<gene>
    <name evidence="6" type="ORF">SAMN02982922_2264</name>
</gene>
<evidence type="ECO:0000256" key="1">
    <source>
        <dbReference type="ARBA" id="ARBA00007261"/>
    </source>
</evidence>
<name>A0A1X7NSC6_9HYPH</name>
<keyword evidence="7" id="KW-1185">Reference proteome</keyword>
<evidence type="ECO:0000313" key="6">
    <source>
        <dbReference type="EMBL" id="SMH40107.1"/>
    </source>
</evidence>
<evidence type="ECO:0000259" key="5">
    <source>
        <dbReference type="Pfam" id="PF05193"/>
    </source>
</evidence>
<dbReference type="InterPro" id="IPR011765">
    <property type="entry name" value="Pept_M16_N"/>
</dbReference>
<evidence type="ECO:0000256" key="2">
    <source>
        <dbReference type="ARBA" id="ARBA00023049"/>
    </source>
</evidence>
<dbReference type="Gene3D" id="3.30.830.10">
    <property type="entry name" value="Metalloenzyme, LuxS/M16 peptidase-like"/>
    <property type="match status" value="2"/>
</dbReference>
<evidence type="ECO:0000256" key="3">
    <source>
        <dbReference type="SAM" id="SignalP"/>
    </source>
</evidence>
<dbReference type="Pfam" id="PF00675">
    <property type="entry name" value="Peptidase_M16"/>
    <property type="match status" value="1"/>
</dbReference>
<dbReference type="InterPro" id="IPR050361">
    <property type="entry name" value="MPP/UQCRC_Complex"/>
</dbReference>
<keyword evidence="2" id="KW-0482">Metalloprotease</keyword>
<accession>A0A1X7NSC6</accession>
<evidence type="ECO:0000259" key="4">
    <source>
        <dbReference type="Pfam" id="PF00675"/>
    </source>
</evidence>
<dbReference type="EMBL" id="FXBL01000004">
    <property type="protein sequence ID" value="SMH40107.1"/>
    <property type="molecule type" value="Genomic_DNA"/>
</dbReference>
<sequence>MRHHFYRHLATATAVSLVVLASPAVMAQEVRQEPVADFTLANGLEVVVIPDHRAPVVTHMLWYKVGGSDEEPGKSGIAHFFEHLMFKGTKNAKPGEFSRRVAEIGGQENAFTSNDYTAYYQQVSPDVLPDMMRFEADRMRNLILTDEVIGPERDVILEERNSRVDSDPGGILAEEIDATLYQNHPYGTPVIGWKHEIAQLNRKDAIDFYDRYYAPNNAVLVVAGDVDAETVKKLAEDTYAKVPRGPDLPPRIRPTEPEQNTARTVTLKDPRVGVPSFQKNWLVPSYTSAVREKLDGEPEALDLLSEILGGGIRSRLHQELVVKRGIASSAGAYYQGTALDDTDITFYGSPRGAASLAEVEAAIDSEIAKLIESGVTQEELDRARNRFLRSLIFARDSQSGMARIYGSTLTTGGSIRDIDEWPDRIRKVTTDDIRAVAKKYLSPDRAVTGYLLPAGGNAG</sequence>
<dbReference type="Pfam" id="PF05193">
    <property type="entry name" value="Peptidase_M16_C"/>
    <property type="match status" value="1"/>
</dbReference>
<dbReference type="PANTHER" id="PTHR11851">
    <property type="entry name" value="METALLOPROTEASE"/>
    <property type="match status" value="1"/>
</dbReference>
<feature type="chain" id="PRO_5012462862" evidence="3">
    <location>
        <begin position="28"/>
        <end position="459"/>
    </location>
</feature>
<keyword evidence="3" id="KW-0732">Signal</keyword>
<organism evidence="6 7">
    <name type="scientific">Mesorhizobium australicum</name>
    <dbReference type="NCBI Taxonomy" id="536018"/>
    <lineage>
        <taxon>Bacteria</taxon>
        <taxon>Pseudomonadati</taxon>
        <taxon>Pseudomonadota</taxon>
        <taxon>Alphaproteobacteria</taxon>
        <taxon>Hyphomicrobiales</taxon>
        <taxon>Phyllobacteriaceae</taxon>
        <taxon>Mesorhizobium</taxon>
    </lineage>
</organism>
<protein>
    <submittedName>
        <fullName evidence="6">Zinc protease</fullName>
    </submittedName>
</protein>
<dbReference type="GO" id="GO:0008237">
    <property type="term" value="F:metallopeptidase activity"/>
    <property type="evidence" value="ECO:0007669"/>
    <property type="project" value="UniProtKB-KW"/>
</dbReference>
<feature type="domain" description="Peptidase M16 C-terminal" evidence="5">
    <location>
        <begin position="200"/>
        <end position="386"/>
    </location>
</feature>
<dbReference type="InterPro" id="IPR011249">
    <property type="entry name" value="Metalloenz_LuxS/M16"/>
</dbReference>
<keyword evidence="6" id="KW-0645">Protease</keyword>
<dbReference type="GO" id="GO:0046872">
    <property type="term" value="F:metal ion binding"/>
    <property type="evidence" value="ECO:0007669"/>
    <property type="project" value="InterPro"/>
</dbReference>
<dbReference type="InterPro" id="IPR007863">
    <property type="entry name" value="Peptidase_M16_C"/>
</dbReference>
<evidence type="ECO:0000313" key="7">
    <source>
        <dbReference type="Proteomes" id="UP000193083"/>
    </source>
</evidence>
<reference evidence="6 7" key="1">
    <citation type="submission" date="2017-04" db="EMBL/GenBank/DDBJ databases">
        <authorList>
            <person name="Afonso C.L."/>
            <person name="Miller P.J."/>
            <person name="Scott M.A."/>
            <person name="Spackman E."/>
            <person name="Goraichik I."/>
            <person name="Dimitrov K.M."/>
            <person name="Suarez D.L."/>
            <person name="Swayne D.E."/>
        </authorList>
    </citation>
    <scope>NUCLEOTIDE SEQUENCE [LARGE SCALE GENOMIC DNA]</scope>
    <source>
        <strain evidence="6 7">B5P</strain>
    </source>
</reference>
<feature type="domain" description="Peptidase M16 N-terminal" evidence="4">
    <location>
        <begin position="46"/>
        <end position="192"/>
    </location>
</feature>
<dbReference type="GO" id="GO:0006508">
    <property type="term" value="P:proteolysis"/>
    <property type="evidence" value="ECO:0007669"/>
    <property type="project" value="UniProtKB-KW"/>
</dbReference>